<dbReference type="RefSeq" id="WP_117536403.1">
    <property type="nucleotide sequence ID" value="NZ_JAKVPQ010000011.1"/>
</dbReference>
<organism evidence="1 2">
    <name type="scientific">Amedibacillus hominis</name>
    <dbReference type="NCBI Taxonomy" id="2897776"/>
    <lineage>
        <taxon>Bacteria</taxon>
        <taxon>Bacillati</taxon>
        <taxon>Bacillota</taxon>
        <taxon>Erysipelotrichia</taxon>
        <taxon>Erysipelotrichales</taxon>
        <taxon>Erysipelotrichaceae</taxon>
        <taxon>Amedibacillus</taxon>
    </lineage>
</organism>
<evidence type="ECO:0000313" key="2">
    <source>
        <dbReference type="Proteomes" id="UP001202402"/>
    </source>
</evidence>
<proteinExistence type="predicted"/>
<keyword evidence="2" id="KW-1185">Reference proteome</keyword>
<evidence type="ECO:0008006" key="3">
    <source>
        <dbReference type="Google" id="ProtNLM"/>
    </source>
</evidence>
<reference evidence="1 2" key="1">
    <citation type="submission" date="2022-02" db="EMBL/GenBank/DDBJ databases">
        <title>Genome of Erysipelotrichaceae sp. nov. NSJ-176 isolated from human feces.</title>
        <authorList>
            <person name="Abdugheni R."/>
        </authorList>
    </citation>
    <scope>NUCLEOTIDE SEQUENCE [LARGE SCALE GENOMIC DNA]</scope>
    <source>
        <strain evidence="1 2">NSJ-176</strain>
    </source>
</reference>
<protein>
    <recommendedName>
        <fullName evidence="3">HTH cro/C1-type domain-containing protein</fullName>
    </recommendedName>
</protein>
<comment type="caution">
    <text evidence="1">The sequence shown here is derived from an EMBL/GenBank/DDBJ whole genome shotgun (WGS) entry which is preliminary data.</text>
</comment>
<name>A0ABS9R915_9FIRM</name>
<evidence type="ECO:0000313" key="1">
    <source>
        <dbReference type="EMBL" id="MCH4286115.1"/>
    </source>
</evidence>
<gene>
    <name evidence="1" type="ORF">LQE99_13390</name>
</gene>
<dbReference type="EMBL" id="JAKVPQ010000011">
    <property type="protein sequence ID" value="MCH4286115.1"/>
    <property type="molecule type" value="Genomic_DNA"/>
</dbReference>
<accession>A0ABS9R915</accession>
<dbReference type="Proteomes" id="UP001202402">
    <property type="component" value="Unassembled WGS sequence"/>
</dbReference>
<sequence length="415" mass="50153">MYPRDFRLNKNVKNCIAVLLKYYRKQLKMKQKDFITYNNALICSMDSYSRIENLHPIKSDSIYIYLLHQIGATIEYDPAFWANLQPLFEQLLHDVTFYHIHNLQKTALKIKKLLPTDSSDIFVKEILDLCDLIPNYYAKCSDMSEEQFDKYMALLDIFTKPLKEIIKDMLFTYTVHRTRNAKKEQEIFEFLKINESDTPLNILNRSYMHFYRGWYLDCFRDSLELERIFIETENYNRLLDVYDAMALLYVELQKNQNNIYQQKLFKLVREHKDQLHKNKYLQSLYQCGMLYLEDKEYEQAYPFFVELADQDDYHYLPAALIANTICTLLDTKPDPAILKEVRYPERFPQHVTQFHEYYRMKYSDVAAEKLEDFLVMKIAPTLAREDLYWEPFQMELENVLKITKHYYVKRKLKIK</sequence>